<evidence type="ECO:0000313" key="10">
    <source>
        <dbReference type="Proteomes" id="UP000002294"/>
    </source>
</evidence>
<comment type="subcellular location">
    <subcellularLocation>
        <location evidence="6">Cytoplasm</location>
    </subcellularLocation>
</comment>
<gene>
    <name evidence="6" type="primary">deoB</name>
    <name evidence="9" type="ordered locus">Apre_0037</name>
</gene>
<evidence type="ECO:0000313" key="9">
    <source>
        <dbReference type="EMBL" id="ACV28092.1"/>
    </source>
</evidence>
<dbReference type="Gene3D" id="3.30.70.1250">
    <property type="entry name" value="Phosphopentomutase"/>
    <property type="match status" value="1"/>
</dbReference>
<evidence type="ECO:0000256" key="6">
    <source>
        <dbReference type="HAMAP-Rule" id="MF_00740"/>
    </source>
</evidence>
<comment type="catalytic activity">
    <reaction evidence="6">
        <text>alpha-D-ribose 1-phosphate = D-ribose 5-phosphate</text>
        <dbReference type="Rhea" id="RHEA:18793"/>
        <dbReference type="ChEBI" id="CHEBI:57720"/>
        <dbReference type="ChEBI" id="CHEBI:78346"/>
        <dbReference type="EC" id="5.4.2.7"/>
    </reaction>
</comment>
<sequence length="391" mass="43437">MKNKKRVFLIVLDSVGIGEMPDAHKYGDEGSNTLAAIVKSDKFKADNLAKLGFFNIEGVDCKEDVLNPIGSFARLAEASNGKDTTTGHWEMAGIISEKPFPTFPNGFPEDFLEEYSKRVGRKIICNKPYSGTEVIEDYGKEHLETGALIVYTSADSVFQVAGHEDVVSLEELYRCCEIARDMLQGDLAVGRVIARPFVGELGSFERTRNRHDYALTPTGPIIMDDLVKNGYDSIGVGKIYDIFAGQSVLETYKMEDNIDGMNITLDLCDKDFNGLCFVNLVDFDMIYGHRNDVDGYAKAFADFDKQLGEMLPKLREDDIVIITADHGCDPSTPSTDHSREYVPMLIFGDKIKSGVDLKTRNTFADIGKTIADIFEIDSAIPGESFYEKVKK</sequence>
<evidence type="ECO:0000256" key="5">
    <source>
        <dbReference type="ARBA" id="ARBA00023235"/>
    </source>
</evidence>
<dbReference type="Proteomes" id="UP000002294">
    <property type="component" value="Chromosome"/>
</dbReference>
<dbReference type="InterPro" id="IPR006124">
    <property type="entry name" value="Metalloenzyme"/>
</dbReference>
<keyword evidence="2 6" id="KW-0963">Cytoplasm</keyword>
<dbReference type="UniPathway" id="UPA00087">
    <property type="reaction ID" value="UER00173"/>
</dbReference>
<dbReference type="NCBIfam" id="NF003766">
    <property type="entry name" value="PRK05362.1"/>
    <property type="match status" value="1"/>
</dbReference>
<evidence type="ECO:0000256" key="1">
    <source>
        <dbReference type="ARBA" id="ARBA00010373"/>
    </source>
</evidence>
<comment type="cofactor">
    <cofactor evidence="6">
        <name>Mn(2+)</name>
        <dbReference type="ChEBI" id="CHEBI:29035"/>
    </cofactor>
    <text evidence="6">Binds 2 manganese ions.</text>
</comment>
<dbReference type="GO" id="GO:0005829">
    <property type="term" value="C:cytosol"/>
    <property type="evidence" value="ECO:0007669"/>
    <property type="project" value="TreeGrafter"/>
</dbReference>
<dbReference type="AlphaFoldDB" id="C7RF31"/>
<dbReference type="NCBIfam" id="TIGR01696">
    <property type="entry name" value="deoB"/>
    <property type="match status" value="1"/>
</dbReference>
<dbReference type="EMBL" id="CP001708">
    <property type="protein sequence ID" value="ACV28092.1"/>
    <property type="molecule type" value="Genomic_DNA"/>
</dbReference>
<keyword evidence="10" id="KW-1185">Reference proteome</keyword>
<dbReference type="OrthoDB" id="9769930at2"/>
<keyword evidence="5 6" id="KW-0413">Isomerase</keyword>
<dbReference type="GO" id="GO:0006018">
    <property type="term" value="P:2-deoxyribose 1-phosphate catabolic process"/>
    <property type="evidence" value="ECO:0007669"/>
    <property type="project" value="UniProtKB-UniRule"/>
</dbReference>
<dbReference type="SUPFAM" id="SSF143856">
    <property type="entry name" value="DeoB insert domain-like"/>
    <property type="match status" value="1"/>
</dbReference>
<organism evidence="9 10">
    <name type="scientific">Anaerococcus prevotii (strain ATCC 9321 / DSM 20548 / JCM 6508 / NCTC 11806 / PC1)</name>
    <name type="common">Peptostreptococcus prevotii</name>
    <name type="synonym">Peptococcus prevotii</name>
    <dbReference type="NCBI Taxonomy" id="525919"/>
    <lineage>
        <taxon>Bacteria</taxon>
        <taxon>Bacillati</taxon>
        <taxon>Bacillota</taxon>
        <taxon>Tissierellia</taxon>
        <taxon>Tissierellales</taxon>
        <taxon>Peptoniphilaceae</taxon>
        <taxon>Anaerococcus</taxon>
    </lineage>
</organism>
<feature type="binding site" evidence="6">
    <location>
        <position position="326"/>
    </location>
    <ligand>
        <name>Mn(2+)</name>
        <dbReference type="ChEBI" id="CHEBI:29035"/>
        <label>1</label>
    </ligand>
</feature>
<dbReference type="GO" id="GO:0008973">
    <property type="term" value="F:phosphopentomutase activity"/>
    <property type="evidence" value="ECO:0007669"/>
    <property type="project" value="UniProtKB-UniRule"/>
</dbReference>
<dbReference type="SUPFAM" id="SSF53649">
    <property type="entry name" value="Alkaline phosphatase-like"/>
    <property type="match status" value="1"/>
</dbReference>
<dbReference type="InterPro" id="IPR024052">
    <property type="entry name" value="Phosphopentomutase_DeoB_cap_sf"/>
</dbReference>
<dbReference type="GO" id="GO:0009117">
    <property type="term" value="P:nucleotide metabolic process"/>
    <property type="evidence" value="ECO:0007669"/>
    <property type="project" value="UniProtKB-UniRule"/>
</dbReference>
<dbReference type="GO" id="GO:0006015">
    <property type="term" value="P:5-phosphoribose 1-diphosphate biosynthetic process"/>
    <property type="evidence" value="ECO:0007669"/>
    <property type="project" value="UniProtKB-UniPathway"/>
</dbReference>
<evidence type="ECO:0000256" key="3">
    <source>
        <dbReference type="ARBA" id="ARBA00022723"/>
    </source>
</evidence>
<comment type="similarity">
    <text evidence="1 6">Belongs to the phosphopentomutase family.</text>
</comment>
<dbReference type="PANTHER" id="PTHR21110:SF0">
    <property type="entry name" value="PHOSPHOPENTOMUTASE"/>
    <property type="match status" value="1"/>
</dbReference>
<dbReference type="HOGENOM" id="CLU_053861_0_0_9"/>
<feature type="binding site" evidence="6">
    <location>
        <position position="284"/>
    </location>
    <ligand>
        <name>Mn(2+)</name>
        <dbReference type="ChEBI" id="CHEBI:29035"/>
        <label>2</label>
    </ligand>
</feature>
<comment type="function">
    <text evidence="6">Isomerase that catalyzes the conversion of deoxy-ribose 1-phosphate (dRib-1-P) and ribose 1-phosphate (Rib-1-P) to deoxy-ribose 5-phosphate (dRib-5-P) and ribose 5-phosphate (Rib-5-P), respectively.</text>
</comment>
<dbReference type="PANTHER" id="PTHR21110">
    <property type="entry name" value="PHOSPHOPENTOMUTASE"/>
    <property type="match status" value="1"/>
</dbReference>
<dbReference type="CDD" id="cd16009">
    <property type="entry name" value="PPM"/>
    <property type="match status" value="1"/>
</dbReference>
<feature type="domain" description="Metalloenzyme" evidence="8">
    <location>
        <begin position="5"/>
        <end position="377"/>
    </location>
</feature>
<dbReference type="GO" id="GO:0043094">
    <property type="term" value="P:metabolic compound salvage"/>
    <property type="evidence" value="ECO:0007669"/>
    <property type="project" value="UniProtKB-UniRule"/>
</dbReference>
<dbReference type="Pfam" id="PF01676">
    <property type="entry name" value="Metalloenzyme"/>
    <property type="match status" value="1"/>
</dbReference>
<dbReference type="EC" id="5.4.2.7" evidence="6 7"/>
<protein>
    <recommendedName>
        <fullName evidence="6 7">Phosphopentomutase</fullName>
        <ecNumber evidence="6 7">5.4.2.7</ecNumber>
    </recommendedName>
    <alternativeName>
        <fullName evidence="6">Phosphodeoxyribomutase</fullName>
    </alternativeName>
</protein>
<comment type="pathway">
    <text evidence="6">Carbohydrate degradation; 2-deoxy-D-ribose 1-phosphate degradation; D-glyceraldehyde 3-phosphate and acetaldehyde from 2-deoxy-alpha-D-ribose 1-phosphate: step 1/2.</text>
</comment>
<keyword evidence="3 6" id="KW-0479">Metal-binding</keyword>
<dbReference type="HAMAP" id="MF_00740">
    <property type="entry name" value="Phosphopentomut"/>
    <property type="match status" value="1"/>
</dbReference>
<feature type="binding site" evidence="6">
    <location>
        <position position="13"/>
    </location>
    <ligand>
        <name>Mn(2+)</name>
        <dbReference type="ChEBI" id="CHEBI:29035"/>
        <label>1</label>
    </ligand>
</feature>
<evidence type="ECO:0000256" key="4">
    <source>
        <dbReference type="ARBA" id="ARBA00023211"/>
    </source>
</evidence>
<dbReference type="GO" id="GO:0000287">
    <property type="term" value="F:magnesium ion binding"/>
    <property type="evidence" value="ECO:0007669"/>
    <property type="project" value="UniProtKB-UniRule"/>
</dbReference>
<feature type="binding site" evidence="6">
    <location>
        <position position="325"/>
    </location>
    <ligand>
        <name>Mn(2+)</name>
        <dbReference type="ChEBI" id="CHEBI:29035"/>
        <label>1</label>
    </ligand>
</feature>
<evidence type="ECO:0000256" key="2">
    <source>
        <dbReference type="ARBA" id="ARBA00022490"/>
    </source>
</evidence>
<dbReference type="KEGG" id="apr:Apre_0037"/>
<feature type="binding site" evidence="6">
    <location>
        <position position="337"/>
    </location>
    <ligand>
        <name>Mn(2+)</name>
        <dbReference type="ChEBI" id="CHEBI:29035"/>
        <label>2</label>
    </ligand>
</feature>
<reference evidence="9 10" key="1">
    <citation type="journal article" date="2009" name="Stand. Genomic Sci.">
        <title>Complete genome sequence of Anaerococcus prevotii type strain (PC1).</title>
        <authorList>
            <person name="Labutti K."/>
            <person name="Pukall R."/>
            <person name="Steenblock K."/>
            <person name="Glavina Del Rio T."/>
            <person name="Tice H."/>
            <person name="Copeland A."/>
            <person name="Cheng J.F."/>
            <person name="Lucas S."/>
            <person name="Chen F."/>
            <person name="Nolan M."/>
            <person name="Bruce D."/>
            <person name="Goodwin L."/>
            <person name="Pitluck S."/>
            <person name="Ivanova N."/>
            <person name="Mavromatis K."/>
            <person name="Ovchinnikova G."/>
            <person name="Pati A."/>
            <person name="Chen A."/>
            <person name="Palaniappan K."/>
            <person name="Land M."/>
            <person name="Hauser L."/>
            <person name="Chang Y.J."/>
            <person name="Jeffries C.D."/>
            <person name="Chain P."/>
            <person name="Saunders E."/>
            <person name="Brettin T."/>
            <person name="Detter J.C."/>
            <person name="Han C."/>
            <person name="Goker M."/>
            <person name="Bristow J."/>
            <person name="Eisen J.A."/>
            <person name="Markowitz V."/>
            <person name="Hugenholtz P."/>
            <person name="Kyrpides N.C."/>
            <person name="Klenk H.P."/>
            <person name="Lapidus A."/>
        </authorList>
    </citation>
    <scope>NUCLEOTIDE SEQUENCE [LARGE SCALE GENOMIC DNA]</scope>
    <source>
        <strain evidence="10">ATCC 9321 / DSM 20548 / JCM 6508 / NCTC 11806 / PC1</strain>
    </source>
</reference>
<accession>C7RF31</accession>
<proteinExistence type="inferred from homology"/>
<dbReference type="InterPro" id="IPR017850">
    <property type="entry name" value="Alkaline_phosphatase_core_sf"/>
</dbReference>
<feature type="binding site" evidence="6">
    <location>
        <position position="289"/>
    </location>
    <ligand>
        <name>Mn(2+)</name>
        <dbReference type="ChEBI" id="CHEBI:29035"/>
        <label>2</label>
    </ligand>
</feature>
<dbReference type="InterPro" id="IPR010045">
    <property type="entry name" value="DeoB"/>
</dbReference>
<evidence type="ECO:0000259" key="8">
    <source>
        <dbReference type="Pfam" id="PF01676"/>
    </source>
</evidence>
<keyword evidence="4 6" id="KW-0464">Manganese</keyword>
<evidence type="ECO:0000256" key="7">
    <source>
        <dbReference type="NCBIfam" id="TIGR01696"/>
    </source>
</evidence>
<dbReference type="RefSeq" id="WP_012803511.1">
    <property type="nucleotide sequence ID" value="NC_013171.1"/>
</dbReference>
<name>C7RF31_ANAPD</name>
<dbReference type="GO" id="GO:0030145">
    <property type="term" value="F:manganese ion binding"/>
    <property type="evidence" value="ECO:0007669"/>
    <property type="project" value="UniProtKB-UniRule"/>
</dbReference>
<comment type="catalytic activity">
    <reaction evidence="6">
        <text>2-deoxy-alpha-D-ribose 1-phosphate = 2-deoxy-D-ribose 5-phosphate</text>
        <dbReference type="Rhea" id="RHEA:27658"/>
        <dbReference type="ChEBI" id="CHEBI:57259"/>
        <dbReference type="ChEBI" id="CHEBI:62877"/>
        <dbReference type="EC" id="5.4.2.7"/>
    </reaction>
</comment>
<dbReference type="FunFam" id="3.30.70.1250:FF:000001">
    <property type="entry name" value="Phosphopentomutase"/>
    <property type="match status" value="1"/>
</dbReference>
<dbReference type="STRING" id="525919.Apre_0037"/>
<dbReference type="eggNOG" id="COG1015">
    <property type="taxonomic scope" value="Bacteria"/>
</dbReference>
<dbReference type="Gene3D" id="3.40.720.10">
    <property type="entry name" value="Alkaline Phosphatase, subunit A"/>
    <property type="match status" value="1"/>
</dbReference>
<dbReference type="PIRSF" id="PIRSF001491">
    <property type="entry name" value="Ppentomutase"/>
    <property type="match status" value="1"/>
</dbReference>